<dbReference type="Proteomes" id="UP000298390">
    <property type="component" value="Unassembled WGS sequence"/>
</dbReference>
<dbReference type="AlphaFoldDB" id="A0A4Y9XU20"/>
<dbReference type="PROSITE" id="PS50966">
    <property type="entry name" value="ZF_SWIM"/>
    <property type="match status" value="1"/>
</dbReference>
<dbReference type="GO" id="GO:0008270">
    <property type="term" value="F:zinc ion binding"/>
    <property type="evidence" value="ECO:0007669"/>
    <property type="project" value="UniProtKB-KW"/>
</dbReference>
<dbReference type="Pfam" id="PF10551">
    <property type="entry name" value="MULE"/>
    <property type="match status" value="1"/>
</dbReference>
<feature type="region of interest" description="Disordered" evidence="2">
    <location>
        <begin position="795"/>
        <end position="872"/>
    </location>
</feature>
<feature type="compositionally biased region" description="Acidic residues" evidence="2">
    <location>
        <begin position="492"/>
        <end position="505"/>
    </location>
</feature>
<keyword evidence="1" id="KW-0479">Metal-binding</keyword>
<feature type="compositionally biased region" description="Acidic residues" evidence="2">
    <location>
        <begin position="519"/>
        <end position="536"/>
    </location>
</feature>
<sequence length="969" mass="110619">MATKRCKDCHNTYLESEFPVRVKDSATSKKGEPTSACRSCMDKANERRKNNAKKRQQPGDNDDEDEHSLDPMAFMDFLEAAAEGIEVPNFEMKARIEPGNIAPLHLDARKRADVIAEIAGERMMLHWTHAVQHLAYIDIDLPDHWKEYISKHARYQTPGEIWRHIVREELQGRSVTEVDLPYRSKAVYYYWHVVSRGEWKLADNPLESARTYIQRAKEHHVALMDVKAEPGTDVVAFEVVDFMREWAANTQELAMDSTWNTNGGNFELFAAVADAKGSGIPLAFLLISTTKDANKGAKEAVLTRFLSQLKKAGVNPEYTLTDKDWSEINAMRTTWPRSKHQLCFWHALRALKQRLTKNKDTPAFYNVSKARREFEFIKQDFVPYMQQSDTALVPDPPANPLRRVRLLINGRPSVITPALPKIVLPPSQARHVPAARMDTTRAEALEVFDVEASVGQGLRPSEPCRSGQDLQDDDRSDEGMYWADRAERQAAGDDEDKGWDGEDDWEEVEDDLRRQVDEFANDESNIDEDTPSDESETGQKTKKPEYQFCPPAHRLSILRLFAKHASQHSLLPERHGEKRTKDDIRRDAVEEIYRHCEVNNLCEVWAYLWNSWYSRERWPLWARGAYSASIPCKRTTMMVEALWRNLKRLVLHMYNRPPVDLAVHAIITKALPPYRLTLRRLLRNDREGRAQALTTMQESFKRAWERLMKVPIKGTYTTDVNRWTCDCGAQKYHAYLLCKHLVQATETPPAIWWVRVQRFHIPPFYTVPIDGKIAPPPEVTTKHAWLSRMPRFGLSDSGSDDASAQGSLKHAGAPGESANAFPASEAQADTSEESEKEDESMLPALAVSRSESSPIDSSPHKPPPTGRDGLLRVRAGGSAGFTLDDEDDVDVDEHVRLLRRAADIVEEQHDLGAEDRFLKNALRATRSAVRFAREIEKHEHRRTMPITNTHERGQAAPSNVIGYKYNTRR</sequence>
<feature type="compositionally biased region" description="Acidic residues" evidence="2">
    <location>
        <begin position="830"/>
        <end position="840"/>
    </location>
</feature>
<feature type="domain" description="SWIM-type" evidence="3">
    <location>
        <begin position="716"/>
        <end position="749"/>
    </location>
</feature>
<evidence type="ECO:0000256" key="2">
    <source>
        <dbReference type="SAM" id="MobiDB-lite"/>
    </source>
</evidence>
<feature type="region of interest" description="Disordered" evidence="2">
    <location>
        <begin position="21"/>
        <end position="68"/>
    </location>
</feature>
<name>A0A4Y9XU20_9APHY</name>
<feature type="compositionally biased region" description="Low complexity" evidence="2">
    <location>
        <begin position="795"/>
        <end position="808"/>
    </location>
</feature>
<feature type="compositionally biased region" description="Basic and acidic residues" evidence="2">
    <location>
        <begin position="21"/>
        <end position="32"/>
    </location>
</feature>
<dbReference type="InterPro" id="IPR007527">
    <property type="entry name" value="Znf_SWIM"/>
</dbReference>
<dbReference type="EMBL" id="SEKV01000846">
    <property type="protein sequence ID" value="TFY53272.1"/>
    <property type="molecule type" value="Genomic_DNA"/>
</dbReference>
<dbReference type="InterPro" id="IPR018289">
    <property type="entry name" value="MULE_transposase_dom"/>
</dbReference>
<gene>
    <name evidence="4" type="ORF">EVJ58_g9539</name>
</gene>
<protein>
    <recommendedName>
        <fullName evidence="3">SWIM-type domain-containing protein</fullName>
    </recommendedName>
</protein>
<feature type="region of interest" description="Disordered" evidence="2">
    <location>
        <begin position="454"/>
        <end position="476"/>
    </location>
</feature>
<keyword evidence="1" id="KW-0862">Zinc</keyword>
<reference evidence="4 5" key="1">
    <citation type="submission" date="2019-01" db="EMBL/GenBank/DDBJ databases">
        <title>Genome sequencing of the rare red list fungi Fomitopsis rosea.</title>
        <authorList>
            <person name="Buettner E."/>
            <person name="Kellner H."/>
        </authorList>
    </citation>
    <scope>NUCLEOTIDE SEQUENCE [LARGE SCALE GENOMIC DNA]</scope>
    <source>
        <strain evidence="4 5">DSM 105464</strain>
    </source>
</reference>
<proteinExistence type="predicted"/>
<comment type="caution">
    <text evidence="4">The sequence shown here is derived from an EMBL/GenBank/DDBJ whole genome shotgun (WGS) entry which is preliminary data.</text>
</comment>
<feature type="compositionally biased region" description="Basic and acidic residues" evidence="2">
    <location>
        <begin position="40"/>
        <end position="49"/>
    </location>
</feature>
<evidence type="ECO:0000259" key="3">
    <source>
        <dbReference type="PROSITE" id="PS50966"/>
    </source>
</evidence>
<feature type="region of interest" description="Disordered" evidence="2">
    <location>
        <begin position="486"/>
        <end position="505"/>
    </location>
</feature>
<evidence type="ECO:0000256" key="1">
    <source>
        <dbReference type="PROSITE-ProRule" id="PRU00325"/>
    </source>
</evidence>
<keyword evidence="1" id="KW-0863">Zinc-finger</keyword>
<accession>A0A4Y9XU20</accession>
<evidence type="ECO:0000313" key="5">
    <source>
        <dbReference type="Proteomes" id="UP000298390"/>
    </source>
</evidence>
<dbReference type="STRING" id="34475.A0A4Y9XU20"/>
<feature type="compositionally biased region" description="Low complexity" evidence="2">
    <location>
        <begin position="848"/>
        <end position="857"/>
    </location>
</feature>
<organism evidence="4 5">
    <name type="scientific">Rhodofomes roseus</name>
    <dbReference type="NCBI Taxonomy" id="34475"/>
    <lineage>
        <taxon>Eukaryota</taxon>
        <taxon>Fungi</taxon>
        <taxon>Dikarya</taxon>
        <taxon>Basidiomycota</taxon>
        <taxon>Agaricomycotina</taxon>
        <taxon>Agaricomycetes</taxon>
        <taxon>Polyporales</taxon>
        <taxon>Rhodofomes</taxon>
    </lineage>
</organism>
<feature type="region of interest" description="Disordered" evidence="2">
    <location>
        <begin position="518"/>
        <end position="546"/>
    </location>
</feature>
<evidence type="ECO:0000313" key="4">
    <source>
        <dbReference type="EMBL" id="TFY53272.1"/>
    </source>
</evidence>